<dbReference type="EMBL" id="CM000913">
    <property type="protein sequence ID" value="EFG10076.1"/>
    <property type="molecule type" value="Genomic_DNA"/>
</dbReference>
<evidence type="ECO:0000256" key="1">
    <source>
        <dbReference type="SAM" id="MobiDB-lite"/>
    </source>
</evidence>
<gene>
    <name evidence="2" type="ORF">SCLAV_5003</name>
</gene>
<sequence length="90" mass="9692">MVQGISDHQGQPLTRISPLPLRTISRRIVRPFPSPVRTTDGGQPGGSDLPDPAGSDSPGTGPEMFPGTGFRLPHYSRTNCTYCNQAEKTQ</sequence>
<proteinExistence type="predicted"/>
<dbReference type="Proteomes" id="UP000002357">
    <property type="component" value="Chromosome"/>
</dbReference>
<protein>
    <submittedName>
        <fullName evidence="2">Uncharacterized protein</fullName>
    </submittedName>
</protein>
<evidence type="ECO:0000313" key="3">
    <source>
        <dbReference type="Proteomes" id="UP000002357"/>
    </source>
</evidence>
<name>E2PWZ9_STRCL</name>
<keyword evidence="3" id="KW-1185">Reference proteome</keyword>
<dbReference type="AlphaFoldDB" id="E2PWZ9"/>
<accession>E2PWZ9</accession>
<reference evidence="2 3" key="1">
    <citation type="journal article" date="2010" name="Genome Biol. Evol.">
        <title>The sequence of a 1.8-mb bacterial linear plasmid reveals a rich evolutionary reservoir of secondary metabolic pathways.</title>
        <authorList>
            <person name="Medema M.H."/>
            <person name="Trefzer A."/>
            <person name="Kovalchuk A."/>
            <person name="van den Berg M."/>
            <person name="Mueller U."/>
            <person name="Heijne W."/>
            <person name="Wu L."/>
            <person name="Alam M.T."/>
            <person name="Ronning C.M."/>
            <person name="Nierman W.C."/>
            <person name="Bovenberg R.A.L."/>
            <person name="Breitling R."/>
            <person name="Takano E."/>
        </authorList>
    </citation>
    <scope>NUCLEOTIDE SEQUENCE [LARGE SCALE GENOMIC DNA]</scope>
    <source>
        <strain evidence="3">ATCC 27064 / DSM 738 / JCM 4710 / NBRC 13307 / NCIMB 12785 / NRRL 3585 / VKM Ac-602</strain>
    </source>
</reference>
<feature type="compositionally biased region" description="Polar residues" evidence="1">
    <location>
        <begin position="1"/>
        <end position="14"/>
    </location>
</feature>
<organism evidence="2 3">
    <name type="scientific">Streptomyces clavuligerus</name>
    <dbReference type="NCBI Taxonomy" id="1901"/>
    <lineage>
        <taxon>Bacteria</taxon>
        <taxon>Bacillati</taxon>
        <taxon>Actinomycetota</taxon>
        <taxon>Actinomycetes</taxon>
        <taxon>Kitasatosporales</taxon>
        <taxon>Streptomycetaceae</taxon>
        <taxon>Streptomyces</taxon>
    </lineage>
</organism>
<feature type="region of interest" description="Disordered" evidence="1">
    <location>
        <begin position="1"/>
        <end position="76"/>
    </location>
</feature>
<evidence type="ECO:0000313" key="2">
    <source>
        <dbReference type="EMBL" id="EFG10076.1"/>
    </source>
</evidence>